<dbReference type="Gene3D" id="1.20.58.340">
    <property type="entry name" value="Magnesium transport protein CorA, transmembrane region"/>
    <property type="match status" value="2"/>
</dbReference>
<accession>H5XU95</accession>
<dbReference type="eggNOG" id="COG0598">
    <property type="taxonomic scope" value="Bacteria"/>
</dbReference>
<dbReference type="InterPro" id="IPR004488">
    <property type="entry name" value="Mg/Co-transport_prot_CorA"/>
</dbReference>
<evidence type="ECO:0000256" key="7">
    <source>
        <dbReference type="ARBA" id="ARBA00023136"/>
    </source>
</evidence>
<dbReference type="Proteomes" id="UP000005104">
    <property type="component" value="Chromosome"/>
</dbReference>
<keyword evidence="8" id="KW-0406">Ion transport</keyword>
<comment type="subcellular location">
    <subcellularLocation>
        <location evidence="1">Cell membrane</location>
        <topology evidence="1">Multi-pass membrane protein</topology>
    </subcellularLocation>
    <subcellularLocation>
        <location evidence="8">Membrane</location>
        <topology evidence="8">Multi-pass membrane protein</topology>
    </subcellularLocation>
</comment>
<keyword evidence="4 8" id="KW-1003">Cell membrane</keyword>
<comment type="similarity">
    <text evidence="2 8">Belongs to the CorA metal ion transporter (MIT) (TC 1.A.35) family.</text>
</comment>
<dbReference type="PANTHER" id="PTHR46494">
    <property type="entry name" value="CORA FAMILY METAL ION TRANSPORTER (EUROFUNG)"/>
    <property type="match status" value="1"/>
</dbReference>
<evidence type="ECO:0000313" key="9">
    <source>
        <dbReference type="EMBL" id="EHQ89191.1"/>
    </source>
</evidence>
<dbReference type="GO" id="GO:0015095">
    <property type="term" value="F:magnesium ion transmembrane transporter activity"/>
    <property type="evidence" value="ECO:0007669"/>
    <property type="project" value="UniProtKB-UniRule"/>
</dbReference>
<evidence type="ECO:0000256" key="8">
    <source>
        <dbReference type="RuleBase" id="RU362010"/>
    </source>
</evidence>
<dbReference type="FunFam" id="1.20.58.340:FF:000012">
    <property type="entry name" value="Magnesium transport protein CorA"/>
    <property type="match status" value="1"/>
</dbReference>
<name>H5XU95_9FIRM</name>
<dbReference type="SUPFAM" id="SSF143865">
    <property type="entry name" value="CorA soluble domain-like"/>
    <property type="match status" value="1"/>
</dbReference>
<evidence type="ECO:0000256" key="5">
    <source>
        <dbReference type="ARBA" id="ARBA00022692"/>
    </source>
</evidence>
<keyword evidence="6 8" id="KW-1133">Transmembrane helix</keyword>
<dbReference type="GO" id="GO:0000287">
    <property type="term" value="F:magnesium ion binding"/>
    <property type="evidence" value="ECO:0007669"/>
    <property type="project" value="TreeGrafter"/>
</dbReference>
<keyword evidence="3 8" id="KW-0813">Transport</keyword>
<evidence type="ECO:0000256" key="3">
    <source>
        <dbReference type="ARBA" id="ARBA00022448"/>
    </source>
</evidence>
<dbReference type="InterPro" id="IPR045861">
    <property type="entry name" value="CorA_cytoplasmic_dom"/>
</dbReference>
<dbReference type="HOGENOM" id="CLU_007127_0_0_9"/>
<organism evidence="9 10">
    <name type="scientific">Desulfosporosinus youngiae DSM 17734</name>
    <dbReference type="NCBI Taxonomy" id="768710"/>
    <lineage>
        <taxon>Bacteria</taxon>
        <taxon>Bacillati</taxon>
        <taxon>Bacillota</taxon>
        <taxon>Clostridia</taxon>
        <taxon>Eubacteriales</taxon>
        <taxon>Desulfitobacteriaceae</taxon>
        <taxon>Desulfosporosinus</taxon>
    </lineage>
</organism>
<dbReference type="SUPFAM" id="SSF144083">
    <property type="entry name" value="Magnesium transport protein CorA, transmembrane region"/>
    <property type="match status" value="1"/>
</dbReference>
<keyword evidence="8" id="KW-0460">Magnesium</keyword>
<dbReference type="Gene3D" id="3.30.460.20">
    <property type="entry name" value="CorA soluble domain-like"/>
    <property type="match status" value="1"/>
</dbReference>
<dbReference type="CDD" id="cd12831">
    <property type="entry name" value="TmCorA-like_u2"/>
    <property type="match status" value="1"/>
</dbReference>
<evidence type="ECO:0000256" key="1">
    <source>
        <dbReference type="ARBA" id="ARBA00004651"/>
    </source>
</evidence>
<dbReference type="EMBL" id="CM001441">
    <property type="protein sequence ID" value="EHQ89191.1"/>
    <property type="molecule type" value="Genomic_DNA"/>
</dbReference>
<sequence>MIRTFGLEKDLESHICFDLDNLSKHDYIWYWIDFCNPTESEIAFLSSYFNFHTLAIEDCISSLNKPKLDYYEEYSFFILNALRKESIGPTEISLFVGQNYIVSISMEKLSEVDQAWERITKDRCNWDKGPTFVAYQILDQIVDEFFPAVNIIEDKLEALDQNSDRKSVHKLMEEVFQIRGDSLKLRRIIYSMRDLLYRILNSERLPDFKEHKLYFSDIYDHLLKLSDMVESSREMTSDMRDSYLSVNSNRMNKHMMVLTVITTIFIPLTFIAGIYGMNFDFMPELKWKYGYFLVLGMMALIAFSMFFWFKRKGWFEI</sequence>
<feature type="transmembrane region" description="Helical" evidence="8">
    <location>
        <begin position="255"/>
        <end position="277"/>
    </location>
</feature>
<dbReference type="GO" id="GO:0015087">
    <property type="term" value="F:cobalt ion transmembrane transporter activity"/>
    <property type="evidence" value="ECO:0007669"/>
    <property type="project" value="UniProtKB-UniRule"/>
</dbReference>
<keyword evidence="7 8" id="KW-0472">Membrane</keyword>
<evidence type="ECO:0000256" key="4">
    <source>
        <dbReference type="ARBA" id="ARBA00022475"/>
    </source>
</evidence>
<dbReference type="OrthoDB" id="9803416at2"/>
<evidence type="ECO:0000256" key="2">
    <source>
        <dbReference type="ARBA" id="ARBA00009765"/>
    </source>
</evidence>
<dbReference type="GO" id="GO:0005886">
    <property type="term" value="C:plasma membrane"/>
    <property type="evidence" value="ECO:0007669"/>
    <property type="project" value="UniProtKB-SubCell"/>
</dbReference>
<feature type="transmembrane region" description="Helical" evidence="8">
    <location>
        <begin position="289"/>
        <end position="309"/>
    </location>
</feature>
<dbReference type="InterPro" id="IPR002523">
    <property type="entry name" value="MgTranspt_CorA/ZnTranspt_ZntB"/>
</dbReference>
<dbReference type="GO" id="GO:0050897">
    <property type="term" value="F:cobalt ion binding"/>
    <property type="evidence" value="ECO:0007669"/>
    <property type="project" value="TreeGrafter"/>
</dbReference>
<keyword evidence="5 8" id="KW-0812">Transmembrane</keyword>
<keyword evidence="10" id="KW-1185">Reference proteome</keyword>
<protein>
    <recommendedName>
        <fullName evidence="8">Magnesium transport protein CorA</fullName>
    </recommendedName>
</protein>
<evidence type="ECO:0000256" key="6">
    <source>
        <dbReference type="ARBA" id="ARBA00022989"/>
    </source>
</evidence>
<proteinExistence type="inferred from homology"/>
<dbReference type="AlphaFoldDB" id="H5XU95"/>
<dbReference type="STRING" id="768710.DesyoDRAFT_2099"/>
<dbReference type="RefSeq" id="WP_007782607.1">
    <property type="nucleotide sequence ID" value="NZ_CM001441.1"/>
</dbReference>
<reference evidence="9 10" key="1">
    <citation type="submission" date="2011-11" db="EMBL/GenBank/DDBJ databases">
        <title>The Noncontiguous Finished genome of Desulfosporosinus youngiae DSM 17734.</title>
        <authorList>
            <consortium name="US DOE Joint Genome Institute (JGI-PGF)"/>
            <person name="Lucas S."/>
            <person name="Han J."/>
            <person name="Lapidus A."/>
            <person name="Cheng J.-F."/>
            <person name="Goodwin L."/>
            <person name="Pitluck S."/>
            <person name="Peters L."/>
            <person name="Ovchinnikova G."/>
            <person name="Lu M."/>
            <person name="Land M.L."/>
            <person name="Hauser L."/>
            <person name="Pester M."/>
            <person name="Spring S."/>
            <person name="Ollivier B."/>
            <person name="Rattei T."/>
            <person name="Klenk H.-P."/>
            <person name="Wagner M."/>
            <person name="Loy A."/>
            <person name="Woyke T.J."/>
        </authorList>
    </citation>
    <scope>NUCLEOTIDE SEQUENCE [LARGE SCALE GENOMIC DNA]</scope>
    <source>
        <strain evidence="9 10">DSM 17734</strain>
    </source>
</reference>
<comment type="function">
    <text evidence="8">Mediates influx of magnesium ions.</text>
</comment>
<dbReference type="PANTHER" id="PTHR46494:SF1">
    <property type="entry name" value="CORA FAMILY METAL ION TRANSPORTER (EUROFUNG)"/>
    <property type="match status" value="1"/>
</dbReference>
<evidence type="ECO:0000313" key="10">
    <source>
        <dbReference type="Proteomes" id="UP000005104"/>
    </source>
</evidence>
<dbReference type="Pfam" id="PF01544">
    <property type="entry name" value="CorA"/>
    <property type="match status" value="1"/>
</dbReference>
<gene>
    <name evidence="8" type="primary">corA</name>
    <name evidence="9" type="ORF">DesyoDRAFT_2099</name>
</gene>
<dbReference type="NCBIfam" id="TIGR00383">
    <property type="entry name" value="corA"/>
    <property type="match status" value="1"/>
</dbReference>
<dbReference type="InterPro" id="IPR045863">
    <property type="entry name" value="CorA_TM1_TM2"/>
</dbReference>